<comment type="caution">
    <text evidence="3">The sequence shown here is derived from an EMBL/GenBank/DDBJ whole genome shotgun (WGS) entry which is preliminary data.</text>
</comment>
<keyword evidence="4" id="KW-1185">Reference proteome</keyword>
<gene>
    <name evidence="3" type="ORF">CYMTET_37174</name>
    <name evidence="2" type="ORF">CYMTET_37175</name>
</gene>
<evidence type="ECO:0000313" key="2">
    <source>
        <dbReference type="EMBL" id="KAK3253578.1"/>
    </source>
</evidence>
<reference evidence="3" key="2">
    <citation type="submission" date="2023-06" db="EMBL/GenBank/DDBJ databases">
        <title>Long-read-based genome assembly of the green algal bacterivore Cymbomonas tetramitiformis.</title>
        <authorList>
            <person name="Gyaltshen Y."/>
            <person name="Rozenberg A."/>
            <person name="Paasch A."/>
            <person name="Burns J.A."/>
            <person name="Warring S."/>
            <person name="Larson R."/>
            <person name="Maurer-Alcala X."/>
            <person name="Dacks J."/>
            <person name="Kim E."/>
        </authorList>
    </citation>
    <scope>NUCLEOTIDE SEQUENCE</scope>
    <source>
        <strain evidence="3">PLY_AMNH</strain>
    </source>
</reference>
<evidence type="ECO:0000313" key="4">
    <source>
        <dbReference type="Proteomes" id="UP001190700"/>
    </source>
</evidence>
<evidence type="ECO:0000313" key="3">
    <source>
        <dbReference type="EMBL" id="KAK3253580.1"/>
    </source>
</evidence>
<protein>
    <submittedName>
        <fullName evidence="3">Uncharacterized protein</fullName>
    </submittedName>
</protein>
<proteinExistence type="predicted"/>
<evidence type="ECO:0000256" key="1">
    <source>
        <dbReference type="SAM" id="MobiDB-lite"/>
    </source>
</evidence>
<dbReference type="Proteomes" id="UP001190700">
    <property type="component" value="Unassembled WGS sequence"/>
</dbReference>
<organism evidence="3 4">
    <name type="scientific">Cymbomonas tetramitiformis</name>
    <dbReference type="NCBI Taxonomy" id="36881"/>
    <lineage>
        <taxon>Eukaryota</taxon>
        <taxon>Viridiplantae</taxon>
        <taxon>Chlorophyta</taxon>
        <taxon>Pyramimonadophyceae</taxon>
        <taxon>Pyramimonadales</taxon>
        <taxon>Pyramimonadaceae</taxon>
        <taxon>Cymbomonas</taxon>
    </lineage>
</organism>
<name>A0AAE0CG88_9CHLO</name>
<dbReference type="EMBL" id="LGRX02024750">
    <property type="protein sequence ID" value="KAK3253578.1"/>
    <property type="molecule type" value="Genomic_DNA"/>
</dbReference>
<reference evidence="3 4" key="1">
    <citation type="journal article" date="2015" name="Genome Biol. Evol.">
        <title>Comparative Genomics of a Bacterivorous Green Alga Reveals Evolutionary Causalities and Consequences of Phago-Mixotrophic Mode of Nutrition.</title>
        <authorList>
            <person name="Burns J.A."/>
            <person name="Paasch A."/>
            <person name="Narechania A."/>
            <person name="Kim E."/>
        </authorList>
    </citation>
    <scope>NUCLEOTIDE SEQUENCE [LARGE SCALE GENOMIC DNA]</scope>
    <source>
        <strain evidence="3">PLY_AMNH</strain>
    </source>
</reference>
<dbReference type="EMBL" id="LGRX02024749">
    <property type="protein sequence ID" value="KAK3253580.1"/>
    <property type="molecule type" value="Genomic_DNA"/>
</dbReference>
<feature type="region of interest" description="Disordered" evidence="1">
    <location>
        <begin position="187"/>
        <end position="217"/>
    </location>
</feature>
<sequence>MNESDLDYKMACARFAYTGDDAYYATGARSRSSGHRRSSGQGAAAGSRRLLLKVGIGRISRALGLVLPSPDPLVAYDKENKKALPLCNRCSSRRPIAGGIGVRGSSATAYRAPAVVSASGIQSDVAVSAYGFHVAVDSDGDDDYDVLAELHTITEKVHDVGGRRAGVSFSQASVPRPTQATVATVHGATASTSRSAGQVVPAAGGAWAGRDSPEPQDGVLNQVVAAT</sequence>
<dbReference type="AlphaFoldDB" id="A0AAE0CG88"/>
<accession>A0AAE0CG88</accession>